<comment type="caution">
    <text evidence="1">The sequence shown here is derived from an EMBL/GenBank/DDBJ whole genome shotgun (WGS) entry which is preliminary data.</text>
</comment>
<organism evidence="1 2">
    <name type="scientific">Pistacia atlantica</name>
    <dbReference type="NCBI Taxonomy" id="434234"/>
    <lineage>
        <taxon>Eukaryota</taxon>
        <taxon>Viridiplantae</taxon>
        <taxon>Streptophyta</taxon>
        <taxon>Embryophyta</taxon>
        <taxon>Tracheophyta</taxon>
        <taxon>Spermatophyta</taxon>
        <taxon>Magnoliopsida</taxon>
        <taxon>eudicotyledons</taxon>
        <taxon>Gunneridae</taxon>
        <taxon>Pentapetalae</taxon>
        <taxon>rosids</taxon>
        <taxon>malvids</taxon>
        <taxon>Sapindales</taxon>
        <taxon>Anacardiaceae</taxon>
        <taxon>Pistacia</taxon>
    </lineage>
</organism>
<name>A0ACC0ZTX0_9ROSI</name>
<proteinExistence type="predicted"/>
<dbReference type="Proteomes" id="UP001164250">
    <property type="component" value="Chromosome 15"/>
</dbReference>
<reference evidence="2" key="1">
    <citation type="journal article" date="2023" name="G3 (Bethesda)">
        <title>Genome assembly and association tests identify interacting loci associated with vigor, precocity, and sex in interspecific pistachio rootstocks.</title>
        <authorList>
            <person name="Palmer W."/>
            <person name="Jacygrad E."/>
            <person name="Sagayaradj S."/>
            <person name="Cavanaugh K."/>
            <person name="Han R."/>
            <person name="Bertier L."/>
            <person name="Beede B."/>
            <person name="Kafkas S."/>
            <person name="Golino D."/>
            <person name="Preece J."/>
            <person name="Michelmore R."/>
        </authorList>
    </citation>
    <scope>NUCLEOTIDE SEQUENCE [LARGE SCALE GENOMIC DNA]</scope>
</reference>
<keyword evidence="2" id="KW-1185">Reference proteome</keyword>
<dbReference type="EMBL" id="CM047910">
    <property type="protein sequence ID" value="KAJ0076034.1"/>
    <property type="molecule type" value="Genomic_DNA"/>
</dbReference>
<gene>
    <name evidence="1" type="ORF">Patl1_34773</name>
</gene>
<sequence>MRQGETAMYFFSPRERKYLHGNRPKRKAGEGYWKACATSSPIKINNIKVASKRVLVYYNGDNKNSTKTNWIMYEYVMEQHSIPAVIYEKGCKLKDKNEETSSKVSSELQIQTNADNSTCSTASLQKNIDEINSTHHHTYDQHVGCHNFAPQLVQGTLQDQFCFNHSAPPTESIHQCNMKICPRLMLPMIEHNFGSTSDSLPMQTTGHNFNAFSTNFAPGTQNVHRCSPSSIIQPTGGSRYIPSTRSPQPFMEIDDYGCTDILPMPLMQKEFNTSNYVGSSSWAPAMQGTNGGDATDSGESTNLVQIHVAGSGSSAPLVQRTDDQCIVATSEPILDNSASVFPPFDEWHPPDLPCFEEKKPDSHKWLA</sequence>
<evidence type="ECO:0000313" key="2">
    <source>
        <dbReference type="Proteomes" id="UP001164250"/>
    </source>
</evidence>
<protein>
    <submittedName>
        <fullName evidence="1">Uncharacterized protein</fullName>
    </submittedName>
</protein>
<evidence type="ECO:0000313" key="1">
    <source>
        <dbReference type="EMBL" id="KAJ0076034.1"/>
    </source>
</evidence>
<accession>A0ACC0ZTX0</accession>